<dbReference type="Proteomes" id="UP000015102">
    <property type="component" value="Unassembled WGS sequence"/>
</dbReference>
<dbReference type="EnsemblMetazoa" id="MESCA010148-RA">
    <property type="protein sequence ID" value="MESCA010148-PA"/>
    <property type="gene ID" value="MESCA010148"/>
</dbReference>
<dbReference type="STRING" id="36166.T1H1T0"/>
<evidence type="ECO:0000256" key="1">
    <source>
        <dbReference type="SAM" id="MobiDB-lite"/>
    </source>
</evidence>
<reference evidence="2" key="2">
    <citation type="submission" date="2015-06" db="UniProtKB">
        <authorList>
            <consortium name="EnsemblMetazoa"/>
        </authorList>
    </citation>
    <scope>IDENTIFICATION</scope>
</reference>
<feature type="region of interest" description="Disordered" evidence="1">
    <location>
        <begin position="1"/>
        <end position="20"/>
    </location>
</feature>
<feature type="compositionally biased region" description="Low complexity" evidence="1">
    <location>
        <begin position="79"/>
        <end position="90"/>
    </location>
</feature>
<dbReference type="EMBL" id="CAQQ02182768">
    <property type="status" value="NOT_ANNOTATED_CDS"/>
    <property type="molecule type" value="Genomic_DNA"/>
</dbReference>
<reference evidence="3" key="1">
    <citation type="submission" date="2013-02" db="EMBL/GenBank/DDBJ databases">
        <authorList>
            <person name="Hughes D."/>
        </authorList>
    </citation>
    <scope>NUCLEOTIDE SEQUENCE</scope>
    <source>
        <strain>Durham</strain>
        <strain evidence="3">NC isolate 2 -- Noor lab</strain>
    </source>
</reference>
<dbReference type="EMBL" id="CAQQ02182769">
    <property type="status" value="NOT_ANNOTATED_CDS"/>
    <property type="molecule type" value="Genomic_DNA"/>
</dbReference>
<protein>
    <submittedName>
        <fullName evidence="2">Uncharacterized protein</fullName>
    </submittedName>
</protein>
<feature type="region of interest" description="Disordered" evidence="1">
    <location>
        <begin position="33"/>
        <end position="53"/>
    </location>
</feature>
<keyword evidence="3" id="KW-1185">Reference proteome</keyword>
<sequence length="135" mass="14854">MERSPSSTQSGPKVSQIANIFQRNPIEISPEKSHFHHQTQPIHHVHSQNQKTTVTVVRTESHSTRFNNARALFEKLGESHSSLSLKMSRSGSREDNLDSGGIGAGDYQLGMSPPKIRTPFPSGINTKPQNGIAKN</sequence>
<organism evidence="2 3">
    <name type="scientific">Megaselia scalaris</name>
    <name type="common">Humpbacked fly</name>
    <name type="synonym">Phora scalaris</name>
    <dbReference type="NCBI Taxonomy" id="36166"/>
    <lineage>
        <taxon>Eukaryota</taxon>
        <taxon>Metazoa</taxon>
        <taxon>Ecdysozoa</taxon>
        <taxon>Arthropoda</taxon>
        <taxon>Hexapoda</taxon>
        <taxon>Insecta</taxon>
        <taxon>Pterygota</taxon>
        <taxon>Neoptera</taxon>
        <taxon>Endopterygota</taxon>
        <taxon>Diptera</taxon>
        <taxon>Brachycera</taxon>
        <taxon>Muscomorpha</taxon>
        <taxon>Platypezoidea</taxon>
        <taxon>Phoridae</taxon>
        <taxon>Megaseliini</taxon>
        <taxon>Megaselia</taxon>
    </lineage>
</organism>
<evidence type="ECO:0000313" key="2">
    <source>
        <dbReference type="EnsemblMetazoa" id="MESCA010148-PA"/>
    </source>
</evidence>
<dbReference type="HOGENOM" id="CLU_1888151_0_0_1"/>
<accession>T1H1T0</accession>
<proteinExistence type="predicted"/>
<feature type="region of interest" description="Disordered" evidence="1">
    <location>
        <begin position="78"/>
        <end position="135"/>
    </location>
</feature>
<dbReference type="AlphaFoldDB" id="T1H1T0"/>
<name>T1H1T0_MEGSC</name>
<evidence type="ECO:0000313" key="3">
    <source>
        <dbReference type="Proteomes" id="UP000015102"/>
    </source>
</evidence>